<dbReference type="AlphaFoldDB" id="A0A2A2IDD3"/>
<evidence type="ECO:0000313" key="2">
    <source>
        <dbReference type="Proteomes" id="UP000218887"/>
    </source>
</evidence>
<sequence length="110" mass="12591">MLRNLSFFIGTGLLVISCLIGCSNEPEKTESDVTFSDKNAEEKGVLSKDDAEVLVYNELSAEEKQNLTIDFIKEEGTKYFIRVYETVNGEMKVKKKYTVDFYTEEIKLID</sequence>
<comment type="caution">
    <text evidence="1">The sequence shown here is derived from an EMBL/GenBank/DDBJ whole genome shotgun (WGS) entry which is preliminary data.</text>
</comment>
<reference evidence="1 2" key="1">
    <citation type="submission" date="2017-08" db="EMBL/GenBank/DDBJ databases">
        <title>Virgibacillus indicus sp. nov. and Virgibacillus profoundi sp. nov, two moderately halophilic bacteria isolated from marine sediment by using the Microfluidic Streak Plate.</title>
        <authorList>
            <person name="Xu B."/>
            <person name="Hu B."/>
            <person name="Wang J."/>
            <person name="Zhu Y."/>
            <person name="Huang L."/>
            <person name="Du W."/>
            <person name="Huang Y."/>
        </authorList>
    </citation>
    <scope>NUCLEOTIDE SEQUENCE [LARGE SCALE GENOMIC DNA]</scope>
    <source>
        <strain evidence="1 2">IO3-P3-H5</strain>
    </source>
</reference>
<evidence type="ECO:0008006" key="3">
    <source>
        <dbReference type="Google" id="ProtNLM"/>
    </source>
</evidence>
<dbReference type="OrthoDB" id="2890515at2"/>
<dbReference type="RefSeq" id="WP_095655817.1">
    <property type="nucleotide sequence ID" value="NZ_NPOA01000008.1"/>
</dbReference>
<evidence type="ECO:0000313" key="1">
    <source>
        <dbReference type="EMBL" id="PAV29145.1"/>
    </source>
</evidence>
<gene>
    <name evidence="1" type="ORF">CIL05_12140</name>
</gene>
<dbReference type="Proteomes" id="UP000218887">
    <property type="component" value="Unassembled WGS sequence"/>
</dbReference>
<dbReference type="PROSITE" id="PS51257">
    <property type="entry name" value="PROKAR_LIPOPROTEIN"/>
    <property type="match status" value="1"/>
</dbReference>
<accession>A0A2A2IDD3</accession>
<keyword evidence="2" id="KW-1185">Reference proteome</keyword>
<protein>
    <recommendedName>
        <fullName evidence="3">PepSY domain-containing protein</fullName>
    </recommendedName>
</protein>
<proteinExistence type="predicted"/>
<name>A0A2A2IDD3_9BACI</name>
<organism evidence="1 2">
    <name type="scientific">Virgibacillus profundi</name>
    <dbReference type="NCBI Taxonomy" id="2024555"/>
    <lineage>
        <taxon>Bacteria</taxon>
        <taxon>Bacillati</taxon>
        <taxon>Bacillota</taxon>
        <taxon>Bacilli</taxon>
        <taxon>Bacillales</taxon>
        <taxon>Bacillaceae</taxon>
        <taxon>Virgibacillus</taxon>
    </lineage>
</organism>
<dbReference type="EMBL" id="NPOA01000008">
    <property type="protein sequence ID" value="PAV29145.1"/>
    <property type="molecule type" value="Genomic_DNA"/>
</dbReference>